<sequence length="916" mass="100667">MWGALFGTKRERFSLEELRYLCDQLQHFAQAETESKQDAVRETLRSLAELMIWGDQHDATLVDFFVDHHVMQTLLRILRQRSNRRGVVAVQLLQSLSIMVQNLTSDIAIYYLFNNHHMNAVIQHPFDFTDEEVLAYYITFLKAISLRLNSGTIQFFMKEEGGRLILPLYSEAVKFFHHEEAMVRIAVRTITLNVYSVDDKEVRNFVLSDGPVDYFWDLVTFIRQQSFSLDSLVAEAEKGDPNTSRLEGKIAEVGDLLYYCNDILNSGVPALSAVVMDHLLTILVLPVLLVSLTPPGEESMHSSHAFGRLSPLCSMYILSRFLTAITYKPLLDGVLAVLMSTPSRPRSDHPQPTPGSGTRQTGDPPNIRGGGSEAESTAADALETNKDLGAHKEGKEDGEPSGREGQPSSGGEATTAGGGTDEGADKPLRRARSSREVLLSYLVDPDDKLELAALCTLVAMLQNSAMDDALLDALGILPRKKRHKRLLLQALTSSDADKRLSEFYGGQSEQSEGQQPDGLERADSRLSKEGSLEASSVGQEETEGATGPAPRNGETTEEGQPAARLRRPSASSLRGSSLQHRNEVFDLLTSLLCRRPPPCVEALGHAGWLLHQLLPESGQITAARLERISAAHAASTRDLLPLIDDCWCDLIPSIIGEEWTVSQKAFETPSLQKDSSVVLMPVPRPFAEDDVSSSAVGERTRARVKTFVALHLLERLLVGGSMPHSPAFGEPSRPPPTVRADRKGLSLSGVQEGSEVELTAGEALPCRVAFERGKERSVYLMVATSGIHGSLLLAEAAPTRLGHGVVRVTAPLANCKPQIDSKHPRWLHLRIRSLRSPSADAGTMSPVKSRSKRVPDGRWTVAFADEERAAYAARIVEEEMVIQRTAVRETLKPLLEHIDMQSVEAEGLESNLGEKY</sequence>
<evidence type="ECO:0000256" key="1">
    <source>
        <dbReference type="ARBA" id="ARBA00006441"/>
    </source>
</evidence>
<organism evidence="6 7">
    <name type="scientific">Klebsormidium nitens</name>
    <name type="common">Green alga</name>
    <name type="synonym">Ulothrix nitens</name>
    <dbReference type="NCBI Taxonomy" id="105231"/>
    <lineage>
        <taxon>Eukaryota</taxon>
        <taxon>Viridiplantae</taxon>
        <taxon>Streptophyta</taxon>
        <taxon>Klebsormidiophyceae</taxon>
        <taxon>Klebsormidiales</taxon>
        <taxon>Klebsormidiaceae</taxon>
        <taxon>Klebsormidium</taxon>
    </lineage>
</organism>
<feature type="region of interest" description="Disordered" evidence="3">
    <location>
        <begin position="505"/>
        <end position="577"/>
    </location>
</feature>
<dbReference type="InterPro" id="IPR016024">
    <property type="entry name" value="ARM-type_fold"/>
</dbReference>
<dbReference type="Proteomes" id="UP000054558">
    <property type="component" value="Unassembled WGS sequence"/>
</dbReference>
<dbReference type="PANTHER" id="PTHR21481">
    <property type="entry name" value="PROTEIN CLEC16A"/>
    <property type="match status" value="1"/>
</dbReference>
<feature type="compositionally biased region" description="Basic and acidic residues" evidence="3">
    <location>
        <begin position="383"/>
        <end position="402"/>
    </location>
</feature>
<dbReference type="InterPro" id="IPR019155">
    <property type="entry name" value="CLEC16A/TT9_N"/>
</dbReference>
<reference evidence="6 7" key="1">
    <citation type="journal article" date="2014" name="Nat. Commun.">
        <title>Klebsormidium flaccidum genome reveals primary factors for plant terrestrial adaptation.</title>
        <authorList>
            <person name="Hori K."/>
            <person name="Maruyama F."/>
            <person name="Fujisawa T."/>
            <person name="Togashi T."/>
            <person name="Yamamoto N."/>
            <person name="Seo M."/>
            <person name="Sato S."/>
            <person name="Yamada T."/>
            <person name="Mori H."/>
            <person name="Tajima N."/>
            <person name="Moriyama T."/>
            <person name="Ikeuchi M."/>
            <person name="Watanabe M."/>
            <person name="Wada H."/>
            <person name="Kobayashi K."/>
            <person name="Saito M."/>
            <person name="Masuda T."/>
            <person name="Sasaki-Sekimoto Y."/>
            <person name="Mashiguchi K."/>
            <person name="Awai K."/>
            <person name="Shimojima M."/>
            <person name="Masuda S."/>
            <person name="Iwai M."/>
            <person name="Nobusawa T."/>
            <person name="Narise T."/>
            <person name="Kondo S."/>
            <person name="Saito H."/>
            <person name="Sato R."/>
            <person name="Murakawa M."/>
            <person name="Ihara Y."/>
            <person name="Oshima-Yamada Y."/>
            <person name="Ohtaka K."/>
            <person name="Satoh M."/>
            <person name="Sonobe K."/>
            <person name="Ishii M."/>
            <person name="Ohtani R."/>
            <person name="Kanamori-Sato M."/>
            <person name="Honoki R."/>
            <person name="Miyazaki D."/>
            <person name="Mochizuki H."/>
            <person name="Umetsu J."/>
            <person name="Higashi K."/>
            <person name="Shibata D."/>
            <person name="Kamiya Y."/>
            <person name="Sato N."/>
            <person name="Nakamura Y."/>
            <person name="Tabata S."/>
            <person name="Ida S."/>
            <person name="Kurokawa K."/>
            <person name="Ohta H."/>
        </authorList>
    </citation>
    <scope>NUCLEOTIDE SEQUENCE [LARGE SCALE GENOMIC DNA]</scope>
    <source>
        <strain evidence="6 7">NIES-2285</strain>
    </source>
</reference>
<evidence type="ECO:0000313" key="6">
    <source>
        <dbReference type="EMBL" id="GAQ82513.1"/>
    </source>
</evidence>
<dbReference type="InterPro" id="IPR045820">
    <property type="entry name" value="CLEC16A/TT9_C"/>
</dbReference>
<evidence type="ECO:0000259" key="4">
    <source>
        <dbReference type="Pfam" id="PF09758"/>
    </source>
</evidence>
<dbReference type="STRING" id="105231.A0A1Y1HWH8"/>
<dbReference type="GO" id="GO:0016197">
    <property type="term" value="P:endosomal transport"/>
    <property type="evidence" value="ECO:0000318"/>
    <property type="project" value="GO_Central"/>
</dbReference>
<dbReference type="GO" id="GO:0006914">
    <property type="term" value="P:autophagy"/>
    <property type="evidence" value="ECO:0007669"/>
    <property type="project" value="UniProtKB-KW"/>
</dbReference>
<evidence type="ECO:0000256" key="3">
    <source>
        <dbReference type="SAM" id="MobiDB-lite"/>
    </source>
</evidence>
<comment type="similarity">
    <text evidence="1">Belongs to the CLEC16A/gop-1 family.</text>
</comment>
<feature type="compositionally biased region" description="Basic and acidic residues" evidence="3">
    <location>
        <begin position="518"/>
        <end position="531"/>
    </location>
</feature>
<dbReference type="OMA" id="DEKHAKW"/>
<proteinExistence type="inferred from homology"/>
<dbReference type="OrthoDB" id="294052at2759"/>
<name>A0A1Y1HWH8_KLENI</name>
<feature type="domain" description="CLEC16A/TT9 C-terminal" evidence="5">
    <location>
        <begin position="243"/>
        <end position="339"/>
    </location>
</feature>
<dbReference type="SUPFAM" id="SSF48371">
    <property type="entry name" value="ARM repeat"/>
    <property type="match status" value="1"/>
</dbReference>
<feature type="compositionally biased region" description="Low complexity" evidence="3">
    <location>
        <begin position="505"/>
        <end position="515"/>
    </location>
</feature>
<dbReference type="PANTHER" id="PTHR21481:SF0">
    <property type="entry name" value="PROTEIN CLEC16A"/>
    <property type="match status" value="1"/>
</dbReference>
<evidence type="ECO:0000259" key="5">
    <source>
        <dbReference type="Pfam" id="PF19439"/>
    </source>
</evidence>
<feature type="compositionally biased region" description="Polar residues" evidence="3">
    <location>
        <begin position="354"/>
        <end position="363"/>
    </location>
</feature>
<keyword evidence="7" id="KW-1185">Reference proteome</keyword>
<accession>A0A1Y1HWH8</accession>
<dbReference type="EMBL" id="DF237063">
    <property type="protein sequence ID" value="GAQ82513.1"/>
    <property type="molecule type" value="Genomic_DNA"/>
</dbReference>
<dbReference type="Pfam" id="PF19439">
    <property type="entry name" value="CLEC16A_C"/>
    <property type="match status" value="1"/>
</dbReference>
<dbReference type="GO" id="GO:0005794">
    <property type="term" value="C:Golgi apparatus"/>
    <property type="evidence" value="ECO:0000318"/>
    <property type="project" value="GO_Central"/>
</dbReference>
<dbReference type="GO" id="GO:1901096">
    <property type="term" value="P:regulation of autophagosome maturation"/>
    <property type="evidence" value="ECO:0000318"/>
    <property type="project" value="GO_Central"/>
</dbReference>
<feature type="region of interest" description="Disordered" evidence="3">
    <location>
        <begin position="341"/>
        <end position="431"/>
    </location>
</feature>
<dbReference type="Pfam" id="PF09758">
    <property type="entry name" value="FPL"/>
    <property type="match status" value="1"/>
</dbReference>
<dbReference type="AlphaFoldDB" id="A0A1Y1HWH8"/>
<evidence type="ECO:0000256" key="2">
    <source>
        <dbReference type="ARBA" id="ARBA00023006"/>
    </source>
</evidence>
<feature type="compositionally biased region" description="Low complexity" evidence="3">
    <location>
        <begin position="568"/>
        <end position="577"/>
    </location>
</feature>
<keyword evidence="2" id="KW-0072">Autophagy</keyword>
<evidence type="ECO:0000313" key="7">
    <source>
        <dbReference type="Proteomes" id="UP000054558"/>
    </source>
</evidence>
<dbReference type="GO" id="GO:0007034">
    <property type="term" value="P:vacuolar transport"/>
    <property type="evidence" value="ECO:0000318"/>
    <property type="project" value="GO_Central"/>
</dbReference>
<gene>
    <name evidence="6" type="ORF">KFL_001140010</name>
</gene>
<dbReference type="InterPro" id="IPR039272">
    <property type="entry name" value="CLEC16A/TT9"/>
</dbReference>
<protein>
    <submittedName>
        <fullName evidence="6">Uncharacterized protein</fullName>
    </submittedName>
</protein>
<feature type="domain" description="FPL" evidence="4">
    <location>
        <begin position="44"/>
        <end position="195"/>
    </location>
</feature>